<gene>
    <name evidence="2" type="ORF">SAMN05216552_1002153</name>
</gene>
<feature type="transmembrane region" description="Helical" evidence="1">
    <location>
        <begin position="291"/>
        <end position="312"/>
    </location>
</feature>
<keyword evidence="1" id="KW-1133">Transmembrane helix</keyword>
<accession>A0A1I7FMM4</accession>
<protein>
    <recommendedName>
        <fullName evidence="4">Transmembrane protein</fullName>
    </recommendedName>
</protein>
<keyword evidence="1" id="KW-0812">Transmembrane</keyword>
<keyword evidence="3" id="KW-1185">Reference proteome</keyword>
<dbReference type="RefSeq" id="WP_093553318.1">
    <property type="nucleotide sequence ID" value="NZ_FPBO01000002.1"/>
</dbReference>
<proteinExistence type="predicted"/>
<sequence>MNTPGPHAAVYGQPSAAAIPAADASHSGVSWSAVIAGAAAAAALSFILLVLGVGLGLSAVSPWSYSDAPIGKSTILWISFMELASAGVGGYMAGRLRTRWSGVHADEVYFRDTAHGLLAWAVATLLTAALMAGAVRAVLSGAIDAGAGAATATAAANGDGKSQAGTAPQEAAAALAPKAPAAGVLKGAPGSDYYADMLLRSDAMPVPDAASASLRSELVRILDNAATGTALPADERQYLARLVSKRAGLEPSDAERRVDDVYASLVKARNDAEVAAKAAADKARKAGALSALWMFFALLLGAFIAALAATFGGKQRDYGVPPRR</sequence>
<feature type="transmembrane region" description="Helical" evidence="1">
    <location>
        <begin position="114"/>
        <end position="135"/>
    </location>
</feature>
<feature type="transmembrane region" description="Helical" evidence="1">
    <location>
        <begin position="75"/>
        <end position="94"/>
    </location>
</feature>
<evidence type="ECO:0008006" key="4">
    <source>
        <dbReference type="Google" id="ProtNLM"/>
    </source>
</evidence>
<dbReference type="EMBL" id="FPBO01000002">
    <property type="protein sequence ID" value="SFU37462.1"/>
    <property type="molecule type" value="Genomic_DNA"/>
</dbReference>
<evidence type="ECO:0000313" key="3">
    <source>
        <dbReference type="Proteomes" id="UP000199391"/>
    </source>
</evidence>
<feature type="transmembrane region" description="Helical" evidence="1">
    <location>
        <begin position="33"/>
        <end position="63"/>
    </location>
</feature>
<reference evidence="3" key="1">
    <citation type="submission" date="2016-10" db="EMBL/GenBank/DDBJ databases">
        <authorList>
            <person name="Varghese N."/>
            <person name="Submissions S."/>
        </authorList>
    </citation>
    <scope>NUCLEOTIDE SEQUENCE [LARGE SCALE GENOMIC DNA]</scope>
    <source>
        <strain evidence="3">CGMCC 1.11014</strain>
    </source>
</reference>
<dbReference type="AlphaFoldDB" id="A0A1I7FMM4"/>
<name>A0A1I7FMM4_9BURK</name>
<organism evidence="2 3">
    <name type="scientific">Pseudoduganella namucuonensis</name>
    <dbReference type="NCBI Taxonomy" id="1035707"/>
    <lineage>
        <taxon>Bacteria</taxon>
        <taxon>Pseudomonadati</taxon>
        <taxon>Pseudomonadota</taxon>
        <taxon>Betaproteobacteria</taxon>
        <taxon>Burkholderiales</taxon>
        <taxon>Oxalobacteraceae</taxon>
        <taxon>Telluria group</taxon>
        <taxon>Pseudoduganella</taxon>
    </lineage>
</organism>
<keyword evidence="1" id="KW-0472">Membrane</keyword>
<dbReference type="STRING" id="1035707.SAMN05216552_1002153"/>
<evidence type="ECO:0000313" key="2">
    <source>
        <dbReference type="EMBL" id="SFU37462.1"/>
    </source>
</evidence>
<dbReference type="Proteomes" id="UP000199391">
    <property type="component" value="Unassembled WGS sequence"/>
</dbReference>
<evidence type="ECO:0000256" key="1">
    <source>
        <dbReference type="SAM" id="Phobius"/>
    </source>
</evidence>
<dbReference type="OrthoDB" id="7032238at2"/>